<comment type="caution">
    <text evidence="1">The sequence shown here is derived from an EMBL/GenBank/DDBJ whole genome shotgun (WGS) entry which is preliminary data.</text>
</comment>
<evidence type="ECO:0000313" key="2">
    <source>
        <dbReference type="Proteomes" id="UP000712157"/>
    </source>
</evidence>
<dbReference type="EMBL" id="JAHQCW010000003">
    <property type="protein sequence ID" value="MBU9735416.1"/>
    <property type="molecule type" value="Genomic_DNA"/>
</dbReference>
<dbReference type="PANTHER" id="PTHR41291">
    <property type="entry name" value="DNA ALKYLATION REPAIR PROTEIN"/>
    <property type="match status" value="1"/>
</dbReference>
<dbReference type="InterPro" id="IPR016024">
    <property type="entry name" value="ARM-type_fold"/>
</dbReference>
<protein>
    <submittedName>
        <fullName evidence="1">DNA alkylation repair protein</fullName>
    </submittedName>
</protein>
<dbReference type="Gene3D" id="1.25.10.90">
    <property type="match status" value="1"/>
</dbReference>
<name>A0A949JWM2_9FIRM</name>
<dbReference type="Pfam" id="PF08713">
    <property type="entry name" value="DNA_alkylation"/>
    <property type="match status" value="1"/>
</dbReference>
<sequence length="238" mass="27223">MDCEELIRELRGLSSEKYKANVVKMGIPEEYSLGVSTGDVRKLARLAGRSNELAGELWSAGYHEARLLAVLVFDPKTLPMREAERLMQDVVSWDLCDHLCKNLLIKIKGYQNLIEKWCNSSRTYEKRGAFTLIASAVVHDKKITAQELDHYLELVKDYSDDDREHVKKAVSWALREIGKSGFDYQEKALLTAHELAESDSRPRKWIARDAIKELEKLVQTEGRRRLISGDSKMGQEVN</sequence>
<dbReference type="Proteomes" id="UP000712157">
    <property type="component" value="Unassembled WGS sequence"/>
</dbReference>
<dbReference type="RefSeq" id="WP_238720517.1">
    <property type="nucleotide sequence ID" value="NZ_JAHQCW010000003.1"/>
</dbReference>
<organism evidence="1 2">
    <name type="scientific">Diplocloster agilis</name>
    <dbReference type="NCBI Taxonomy" id="2850323"/>
    <lineage>
        <taxon>Bacteria</taxon>
        <taxon>Bacillati</taxon>
        <taxon>Bacillota</taxon>
        <taxon>Clostridia</taxon>
        <taxon>Lachnospirales</taxon>
        <taxon>Lachnospiraceae</taxon>
        <taxon>Diplocloster</taxon>
    </lineage>
</organism>
<dbReference type="InterPro" id="IPR014825">
    <property type="entry name" value="DNA_alkylation"/>
</dbReference>
<reference evidence="1" key="1">
    <citation type="submission" date="2021-06" db="EMBL/GenBank/DDBJ databases">
        <title>Description of novel taxa of the family Lachnospiraceae.</title>
        <authorList>
            <person name="Chaplin A.V."/>
            <person name="Sokolova S.R."/>
            <person name="Pikina A.P."/>
            <person name="Korzhanova M."/>
            <person name="Belova V."/>
            <person name="Korostin D."/>
            <person name="Efimov B.A."/>
        </authorList>
    </citation>
    <scope>NUCLEOTIDE SEQUENCE</scope>
    <source>
        <strain evidence="1">ASD5720</strain>
    </source>
</reference>
<accession>A0A949JWM2</accession>
<dbReference type="PANTHER" id="PTHR41291:SF1">
    <property type="entry name" value="DNA ALKYLATION REPAIR PROTEIN"/>
    <property type="match status" value="1"/>
</dbReference>
<dbReference type="AlphaFoldDB" id="A0A949JWM2"/>
<evidence type="ECO:0000313" key="1">
    <source>
        <dbReference type="EMBL" id="MBU9735416.1"/>
    </source>
</evidence>
<gene>
    <name evidence="1" type="ORF">KTH89_02640</name>
</gene>
<keyword evidence="2" id="KW-1185">Reference proteome</keyword>
<proteinExistence type="predicted"/>
<dbReference type="CDD" id="cd06561">
    <property type="entry name" value="AlkD_like"/>
    <property type="match status" value="1"/>
</dbReference>
<dbReference type="SUPFAM" id="SSF48371">
    <property type="entry name" value="ARM repeat"/>
    <property type="match status" value="1"/>
</dbReference>